<dbReference type="PANTHER" id="PTHR11608">
    <property type="entry name" value="BIFUNCTIONAL PROTEIN PYRR"/>
    <property type="match status" value="1"/>
</dbReference>
<evidence type="ECO:0000259" key="5">
    <source>
        <dbReference type="Pfam" id="PF00156"/>
    </source>
</evidence>
<dbReference type="EC" id="2.4.2.9" evidence="4"/>
<evidence type="ECO:0000313" key="7">
    <source>
        <dbReference type="Proteomes" id="UP000237822"/>
    </source>
</evidence>
<dbReference type="InterPro" id="IPR023050">
    <property type="entry name" value="PyrR"/>
</dbReference>
<accession>A0A2T0UU59</accession>
<reference evidence="6 7" key="1">
    <citation type="submission" date="2018-03" db="EMBL/GenBank/DDBJ databases">
        <title>Genomic Encyclopedia of Archaeal and Bacterial Type Strains, Phase II (KMG-II): from individual species to whole genera.</title>
        <authorList>
            <person name="Goeker M."/>
        </authorList>
    </citation>
    <scope>NUCLEOTIDE SEQUENCE [LARGE SCALE GENOMIC DNA]</scope>
    <source>
        <strain evidence="6 7">ATCC BAA-1496</strain>
    </source>
</reference>
<dbReference type="InterPro" id="IPR000836">
    <property type="entry name" value="PRTase_dom"/>
</dbReference>
<evidence type="ECO:0000256" key="1">
    <source>
        <dbReference type="ARBA" id="ARBA00005565"/>
    </source>
</evidence>
<dbReference type="EMBL" id="PVTI01000005">
    <property type="protein sequence ID" value="PRY61469.1"/>
    <property type="molecule type" value="Genomic_DNA"/>
</dbReference>
<dbReference type="AlphaFoldDB" id="A0A2T0UU59"/>
<dbReference type="PANTHER" id="PTHR11608:SF0">
    <property type="entry name" value="BIFUNCTIONAL PROTEIN PYRR"/>
    <property type="match status" value="1"/>
</dbReference>
<evidence type="ECO:0000256" key="3">
    <source>
        <dbReference type="ARBA" id="ARBA00023163"/>
    </source>
</evidence>
<organism evidence="6 7">
    <name type="scientific">Knoellia remsis</name>
    <dbReference type="NCBI Taxonomy" id="407159"/>
    <lineage>
        <taxon>Bacteria</taxon>
        <taxon>Bacillati</taxon>
        <taxon>Actinomycetota</taxon>
        <taxon>Actinomycetes</taxon>
        <taxon>Micrococcales</taxon>
        <taxon>Intrasporangiaceae</taxon>
        <taxon>Knoellia</taxon>
    </lineage>
</organism>
<gene>
    <name evidence="4" type="primary">pyrR</name>
    <name evidence="6" type="ORF">BCF74_10525</name>
</gene>
<dbReference type="GO" id="GO:0006355">
    <property type="term" value="P:regulation of DNA-templated transcription"/>
    <property type="evidence" value="ECO:0007669"/>
    <property type="project" value="UniProtKB-UniRule"/>
</dbReference>
<sequence length="190" mass="20104">MCPDSAAPEGSSNGRQVLGAADISRVLRRIAHEILEANKGADDIVLLGIPSRGVPLAKRLAALIAEVEGSDIPCGALDITMYRDDLRRQPTRAPMPTQIPDSGVDGKTVVLVDDVLYSGRTVRAALDALADHGRPAAVRLAVLVDRGHRELPIRADHVGKNLPTAQSETVRVRLAETDEADSVTIAGGAR</sequence>
<dbReference type="NCBIfam" id="NF003549">
    <property type="entry name" value="PRK05205.1-5"/>
    <property type="match status" value="1"/>
</dbReference>
<dbReference type="FunFam" id="3.40.50.2020:FF:000020">
    <property type="entry name" value="Bifunctional protein PyrR"/>
    <property type="match status" value="1"/>
</dbReference>
<keyword evidence="2 4" id="KW-0805">Transcription regulation</keyword>
<dbReference type="InterPro" id="IPR050137">
    <property type="entry name" value="PyrR_bifunctional"/>
</dbReference>
<evidence type="ECO:0000313" key="6">
    <source>
        <dbReference type="EMBL" id="PRY61469.1"/>
    </source>
</evidence>
<comment type="similarity">
    <text evidence="1 4">Belongs to the purine/pyrimidine phosphoribosyltransferase family. PyrR subfamily.</text>
</comment>
<dbReference type="NCBIfam" id="NF003547">
    <property type="entry name" value="PRK05205.1-3"/>
    <property type="match status" value="1"/>
</dbReference>
<evidence type="ECO:0000256" key="4">
    <source>
        <dbReference type="HAMAP-Rule" id="MF_01219"/>
    </source>
</evidence>
<dbReference type="OrthoDB" id="9802227at2"/>
<keyword evidence="4 6" id="KW-0808">Transferase</keyword>
<keyword evidence="4 6" id="KW-0328">Glycosyltransferase</keyword>
<comment type="caution">
    <text evidence="6">The sequence shown here is derived from an EMBL/GenBank/DDBJ whole genome shotgun (WGS) entry which is preliminary data.</text>
</comment>
<dbReference type="CDD" id="cd06223">
    <property type="entry name" value="PRTases_typeI"/>
    <property type="match status" value="1"/>
</dbReference>
<feature type="domain" description="Phosphoribosyltransferase" evidence="5">
    <location>
        <begin position="23"/>
        <end position="174"/>
    </location>
</feature>
<dbReference type="Gene3D" id="3.40.50.2020">
    <property type="match status" value="1"/>
</dbReference>
<dbReference type="Pfam" id="PF00156">
    <property type="entry name" value="Pribosyltran"/>
    <property type="match status" value="1"/>
</dbReference>
<comment type="function">
    <text evidence="4">Also displays a weak uracil phosphoribosyltransferase activity which is not physiologically significant.</text>
</comment>
<keyword evidence="3 4" id="KW-0804">Transcription</keyword>
<evidence type="ECO:0000256" key="2">
    <source>
        <dbReference type="ARBA" id="ARBA00023015"/>
    </source>
</evidence>
<dbReference type="SUPFAM" id="SSF53271">
    <property type="entry name" value="PRTase-like"/>
    <property type="match status" value="1"/>
</dbReference>
<keyword evidence="7" id="KW-1185">Reference proteome</keyword>
<dbReference type="Proteomes" id="UP000237822">
    <property type="component" value="Unassembled WGS sequence"/>
</dbReference>
<dbReference type="GO" id="GO:0004845">
    <property type="term" value="F:uracil phosphoribosyltransferase activity"/>
    <property type="evidence" value="ECO:0007669"/>
    <property type="project" value="UniProtKB-UniRule"/>
</dbReference>
<dbReference type="InterPro" id="IPR029057">
    <property type="entry name" value="PRTase-like"/>
</dbReference>
<name>A0A2T0UU59_9MICO</name>
<proteinExistence type="inferred from homology"/>
<dbReference type="RefSeq" id="WP_106296739.1">
    <property type="nucleotide sequence ID" value="NZ_PVTI01000005.1"/>
</dbReference>
<comment type="function">
    <text evidence="4">Regulates the transcription of the pyrimidine nucleotide (pyr) operon in response to exogenous pyrimidines.</text>
</comment>
<feature type="short sequence motif" description="PRPP-binding" evidence="4">
    <location>
        <begin position="109"/>
        <end position="121"/>
    </location>
</feature>
<protein>
    <recommendedName>
        <fullName evidence="4">Bifunctional protein PyrR</fullName>
    </recommendedName>
    <domain>
        <recommendedName>
            <fullName evidence="4">Pyrimidine operon regulatory protein</fullName>
        </recommendedName>
    </domain>
    <domain>
        <recommendedName>
            <fullName evidence="4">Uracil phosphoribosyltransferase</fullName>
            <shortName evidence="4">UPRTase</shortName>
            <ecNumber evidence="4">2.4.2.9</ecNumber>
        </recommendedName>
    </domain>
</protein>
<comment type="catalytic activity">
    <reaction evidence="4">
        <text>UMP + diphosphate = 5-phospho-alpha-D-ribose 1-diphosphate + uracil</text>
        <dbReference type="Rhea" id="RHEA:13017"/>
        <dbReference type="ChEBI" id="CHEBI:17568"/>
        <dbReference type="ChEBI" id="CHEBI:33019"/>
        <dbReference type="ChEBI" id="CHEBI:57865"/>
        <dbReference type="ChEBI" id="CHEBI:58017"/>
        <dbReference type="EC" id="2.4.2.9"/>
    </reaction>
</comment>
<dbReference type="HAMAP" id="MF_01219">
    <property type="entry name" value="PyrR"/>
    <property type="match status" value="1"/>
</dbReference>